<evidence type="ECO:0000256" key="2">
    <source>
        <dbReference type="ARBA" id="ARBA00023125"/>
    </source>
</evidence>
<dbReference type="RefSeq" id="WP_052499926.1">
    <property type="nucleotide sequence ID" value="NZ_LXEY01000016.1"/>
</dbReference>
<dbReference type="Gene3D" id="1.10.10.10">
    <property type="entry name" value="Winged helix-like DNA-binding domain superfamily/Winged helix DNA-binding domain"/>
    <property type="match status" value="1"/>
</dbReference>
<dbReference type="GO" id="GO:0003700">
    <property type="term" value="F:DNA-binding transcription factor activity"/>
    <property type="evidence" value="ECO:0007669"/>
    <property type="project" value="TreeGrafter"/>
</dbReference>
<evidence type="ECO:0000313" key="6">
    <source>
        <dbReference type="EMBL" id="OAV61572.1"/>
    </source>
</evidence>
<dbReference type="InterPro" id="IPR050707">
    <property type="entry name" value="HTH_MetabolicPath_Reg"/>
</dbReference>
<dbReference type="PROSITE" id="PS51078">
    <property type="entry name" value="ICLR_ED"/>
    <property type="match status" value="1"/>
</dbReference>
<dbReference type="PANTHER" id="PTHR30136">
    <property type="entry name" value="HELIX-TURN-HELIX TRANSCRIPTIONAL REGULATOR, ICLR FAMILY"/>
    <property type="match status" value="1"/>
</dbReference>
<dbReference type="SMART" id="SM00346">
    <property type="entry name" value="HTH_ICLR"/>
    <property type="match status" value="1"/>
</dbReference>
<feature type="domain" description="IclR-ED" evidence="5">
    <location>
        <begin position="71"/>
        <end position="256"/>
    </location>
</feature>
<evidence type="ECO:0000259" key="5">
    <source>
        <dbReference type="PROSITE" id="PS51078"/>
    </source>
</evidence>
<dbReference type="OrthoDB" id="4068713at2"/>
<keyword evidence="3" id="KW-0804">Transcription</keyword>
<dbReference type="PROSITE" id="PS51077">
    <property type="entry name" value="HTH_ICLR"/>
    <property type="match status" value="1"/>
</dbReference>
<dbReference type="AlphaFoldDB" id="A0A1B7M0F5"/>
<dbReference type="InterPro" id="IPR036390">
    <property type="entry name" value="WH_DNA-bd_sf"/>
</dbReference>
<dbReference type="PANTHER" id="PTHR30136:SF24">
    <property type="entry name" value="HTH-TYPE TRANSCRIPTIONAL REPRESSOR ALLR"/>
    <property type="match status" value="1"/>
</dbReference>
<dbReference type="Gene3D" id="3.30.450.40">
    <property type="match status" value="1"/>
</dbReference>
<dbReference type="Proteomes" id="UP000078292">
    <property type="component" value="Unassembled WGS sequence"/>
</dbReference>
<evidence type="ECO:0000256" key="3">
    <source>
        <dbReference type="ARBA" id="ARBA00023163"/>
    </source>
</evidence>
<organism evidence="6 7">
    <name type="scientific">Enteractinococcus helveticum</name>
    <dbReference type="NCBI Taxonomy" id="1837282"/>
    <lineage>
        <taxon>Bacteria</taxon>
        <taxon>Bacillati</taxon>
        <taxon>Actinomycetota</taxon>
        <taxon>Actinomycetes</taxon>
        <taxon>Micrococcales</taxon>
        <taxon>Micrococcaceae</taxon>
    </lineage>
</organism>
<dbReference type="InterPro" id="IPR005471">
    <property type="entry name" value="Tscrpt_reg_IclR_N"/>
</dbReference>
<gene>
    <name evidence="6" type="ORF">A6F49_09065</name>
</gene>
<dbReference type="EMBL" id="LXEY01000016">
    <property type="protein sequence ID" value="OAV61572.1"/>
    <property type="molecule type" value="Genomic_DNA"/>
</dbReference>
<dbReference type="GO" id="GO:0003677">
    <property type="term" value="F:DNA binding"/>
    <property type="evidence" value="ECO:0007669"/>
    <property type="project" value="UniProtKB-KW"/>
</dbReference>
<evidence type="ECO:0000259" key="4">
    <source>
        <dbReference type="PROSITE" id="PS51077"/>
    </source>
</evidence>
<keyword evidence="7" id="KW-1185">Reference proteome</keyword>
<dbReference type="SUPFAM" id="SSF46785">
    <property type="entry name" value="Winged helix' DNA-binding domain"/>
    <property type="match status" value="1"/>
</dbReference>
<dbReference type="InterPro" id="IPR036388">
    <property type="entry name" value="WH-like_DNA-bd_sf"/>
</dbReference>
<dbReference type="GO" id="GO:0045892">
    <property type="term" value="P:negative regulation of DNA-templated transcription"/>
    <property type="evidence" value="ECO:0007669"/>
    <property type="project" value="TreeGrafter"/>
</dbReference>
<dbReference type="STRING" id="1837282.A6F49_09065"/>
<comment type="caution">
    <text evidence="6">The sequence shown here is derived from an EMBL/GenBank/DDBJ whole genome shotgun (WGS) entry which is preliminary data.</text>
</comment>
<reference evidence="6 7" key="1">
    <citation type="submission" date="2016-04" db="EMBL/GenBank/DDBJ databases">
        <title>First whole genome shotgun sequence of the bacterium Enteractinococcus sp. strain UASWS1574.</title>
        <authorList>
            <person name="Crovadore J."/>
            <person name="Chablais R."/>
            <person name="Lefort F."/>
        </authorList>
    </citation>
    <scope>NUCLEOTIDE SEQUENCE [LARGE SCALE GENOMIC DNA]</scope>
    <source>
        <strain evidence="6 7">UASWS1574</strain>
    </source>
</reference>
<accession>A0A1B7M0F5</accession>
<keyword evidence="2" id="KW-0238">DNA-binding</keyword>
<dbReference type="InterPro" id="IPR029016">
    <property type="entry name" value="GAF-like_dom_sf"/>
</dbReference>
<dbReference type="Pfam" id="PF09339">
    <property type="entry name" value="HTH_IclR"/>
    <property type="match status" value="1"/>
</dbReference>
<name>A0A1B7M0F5_9MICC</name>
<dbReference type="SUPFAM" id="SSF55781">
    <property type="entry name" value="GAF domain-like"/>
    <property type="match status" value="1"/>
</dbReference>
<feature type="domain" description="HTH iclR-type" evidence="4">
    <location>
        <begin position="9"/>
        <end position="70"/>
    </location>
</feature>
<keyword evidence="1" id="KW-0805">Transcription regulation</keyword>
<proteinExistence type="predicted"/>
<sequence>MNETVRSRNTTVDKALGILDLISAERLSLTAIEIANHLGASRSTAYRYIDTLVDLGFLQQNLAGGFCLGHKIFELARLGSGTNKTLDLASAWMSQLRAEFNETLTYTRRRNSTHTVIDAVEASQRLVRVGYTVGELMPIHAGAPSVVHLAKDTPDQIRALMREVELTQFTDTTPRSVDDILRSLDRLHTHGYYTSRGEKDAEAVSVAVPLYSPDHSRVLGGLGFIVPVNRFNLELEEAMAARLISASDDIEARLNFYQP</sequence>
<dbReference type="Pfam" id="PF01614">
    <property type="entry name" value="IclR_C"/>
    <property type="match status" value="1"/>
</dbReference>
<dbReference type="InterPro" id="IPR014757">
    <property type="entry name" value="Tscrpt_reg_IclR_C"/>
</dbReference>
<evidence type="ECO:0000313" key="7">
    <source>
        <dbReference type="Proteomes" id="UP000078292"/>
    </source>
</evidence>
<protein>
    <recommendedName>
        <fullName evidence="8">IclR family transcriptional regulator</fullName>
    </recommendedName>
</protein>
<evidence type="ECO:0000256" key="1">
    <source>
        <dbReference type="ARBA" id="ARBA00023015"/>
    </source>
</evidence>
<evidence type="ECO:0008006" key="8">
    <source>
        <dbReference type="Google" id="ProtNLM"/>
    </source>
</evidence>